<organism evidence="2">
    <name type="scientific">Harpegnathos saltator</name>
    <name type="common">Jerdon's jumping ant</name>
    <dbReference type="NCBI Taxonomy" id="610380"/>
    <lineage>
        <taxon>Eukaryota</taxon>
        <taxon>Metazoa</taxon>
        <taxon>Ecdysozoa</taxon>
        <taxon>Arthropoda</taxon>
        <taxon>Hexapoda</taxon>
        <taxon>Insecta</taxon>
        <taxon>Pterygota</taxon>
        <taxon>Neoptera</taxon>
        <taxon>Endopterygota</taxon>
        <taxon>Hymenoptera</taxon>
        <taxon>Apocrita</taxon>
        <taxon>Aculeata</taxon>
        <taxon>Formicoidea</taxon>
        <taxon>Formicidae</taxon>
        <taxon>Ponerinae</taxon>
        <taxon>Ponerini</taxon>
        <taxon>Harpegnathos</taxon>
    </lineage>
</organism>
<dbReference type="InParanoid" id="E2B5M7"/>
<accession>E2B5M7</accession>
<evidence type="ECO:0000313" key="1">
    <source>
        <dbReference type="EMBL" id="EFN88996.1"/>
    </source>
</evidence>
<sequence>MPKYKQQSLVYNQQFASASPAYSQPTRYNAPVNYQQAAASPRFQPEYQPQYRSHYQGQQLRSAYPSPAIPAGPQGHAATNINMNADLASYTVNYK</sequence>
<name>E2B5M7_HARSA</name>
<proteinExistence type="predicted"/>
<evidence type="ECO:0000313" key="2">
    <source>
        <dbReference type="Proteomes" id="UP000008237"/>
    </source>
</evidence>
<keyword evidence="2" id="KW-1185">Reference proteome</keyword>
<dbReference type="AlphaFoldDB" id="E2B5M7"/>
<dbReference type="Proteomes" id="UP000008237">
    <property type="component" value="Unassembled WGS sequence"/>
</dbReference>
<gene>
    <name evidence="1" type="ORF">EAI_11789</name>
</gene>
<protein>
    <submittedName>
        <fullName evidence="1">Uncharacterized protein</fullName>
    </submittedName>
</protein>
<dbReference type="EMBL" id="GL445864">
    <property type="protein sequence ID" value="EFN88996.1"/>
    <property type="molecule type" value="Genomic_DNA"/>
</dbReference>
<dbReference type="OrthoDB" id="6371055at2759"/>
<reference evidence="1 2" key="1">
    <citation type="journal article" date="2010" name="Science">
        <title>Genomic comparison of the ants Camponotus floridanus and Harpegnathos saltator.</title>
        <authorList>
            <person name="Bonasio R."/>
            <person name="Zhang G."/>
            <person name="Ye C."/>
            <person name="Mutti N.S."/>
            <person name="Fang X."/>
            <person name="Qin N."/>
            <person name="Donahue G."/>
            <person name="Yang P."/>
            <person name="Li Q."/>
            <person name="Li C."/>
            <person name="Zhang P."/>
            <person name="Huang Z."/>
            <person name="Berger S.L."/>
            <person name="Reinberg D."/>
            <person name="Wang J."/>
            <person name="Liebig J."/>
        </authorList>
    </citation>
    <scope>NUCLEOTIDE SEQUENCE [LARGE SCALE GENOMIC DNA]</scope>
    <source>
        <strain evidence="1 2">R22 G/1</strain>
    </source>
</reference>